<gene>
    <name evidence="2" type="ORF">MAXJ12_23892</name>
</gene>
<name>H0HX59_9HYPH</name>
<protein>
    <submittedName>
        <fullName evidence="2">Uncharacterized protein</fullName>
    </submittedName>
</protein>
<feature type="region of interest" description="Disordered" evidence="1">
    <location>
        <begin position="22"/>
        <end position="53"/>
    </location>
</feature>
<keyword evidence="3" id="KW-1185">Reference proteome</keyword>
<dbReference type="EMBL" id="AHAM01000204">
    <property type="protein sequence ID" value="EHK54656.1"/>
    <property type="molecule type" value="Genomic_DNA"/>
</dbReference>
<sequence>MDPNRFNPFSPDWQQYYAALTQQRAGQAQQAGEAGREDFQQHLSDAATAGPSSRQRYFAAPGDERLIQQAADYEMGRGITSESLVTRRTGLRKLSQKLQEIRGVGIAGLSDDSLRDFAREYFPGNRGITKGLSMLKRYRQTQGEGSSRAAEGYSGQPVHQPAPSPVSSFDQDEIWRLHDAAEQPAPSPHSVNSTEFWAGVDQRGQLPTDSWNTTNFWRGLDSPAHSPAPSVNQPSPPSMEQSAWASFFGPTYVPYAPPPAPDLAVYVPDWQHGDQRASVDLMRGMHWQNVLPSASQPQTNFTVNGVPYTAALGRSGRQDDIQVYRA</sequence>
<proteinExistence type="predicted"/>
<feature type="region of interest" description="Disordered" evidence="1">
    <location>
        <begin position="139"/>
        <end position="168"/>
    </location>
</feature>
<dbReference type="Proteomes" id="UP000003250">
    <property type="component" value="Unassembled WGS sequence"/>
</dbReference>
<accession>H0HX59</accession>
<reference evidence="2 3" key="1">
    <citation type="journal article" date="2012" name="J. Bacteriol.">
        <title>Draft Genome Sequence of Mesorhizobium alhagi CCNWXJ12-2T, a Novel Salt-Resistant Species Isolated from the Desert of Northwestern China.</title>
        <authorList>
            <person name="Zhou M."/>
            <person name="Chen W."/>
            <person name="Chen H."/>
            <person name="Wei G."/>
        </authorList>
    </citation>
    <scope>NUCLEOTIDE SEQUENCE [LARGE SCALE GENOMIC DNA]</scope>
    <source>
        <strain evidence="2 3">CCNWXJ12-2</strain>
    </source>
</reference>
<organism evidence="2 3">
    <name type="scientific">Mesorhizobium alhagi CCNWXJ12-2</name>
    <dbReference type="NCBI Taxonomy" id="1107882"/>
    <lineage>
        <taxon>Bacteria</taxon>
        <taxon>Pseudomonadati</taxon>
        <taxon>Pseudomonadota</taxon>
        <taxon>Alphaproteobacteria</taxon>
        <taxon>Hyphomicrobiales</taxon>
        <taxon>Phyllobacteriaceae</taxon>
        <taxon>Allomesorhizobium</taxon>
    </lineage>
</organism>
<evidence type="ECO:0000256" key="1">
    <source>
        <dbReference type="SAM" id="MobiDB-lite"/>
    </source>
</evidence>
<evidence type="ECO:0000313" key="3">
    <source>
        <dbReference type="Proteomes" id="UP000003250"/>
    </source>
</evidence>
<evidence type="ECO:0000313" key="2">
    <source>
        <dbReference type="EMBL" id="EHK54656.1"/>
    </source>
</evidence>
<dbReference type="AlphaFoldDB" id="H0HX59"/>
<feature type="compositionally biased region" description="Low complexity" evidence="1">
    <location>
        <begin position="22"/>
        <end position="33"/>
    </location>
</feature>